<feature type="domain" description="HTH cro/C1-type" evidence="4">
    <location>
        <begin position="7"/>
        <end position="61"/>
    </location>
</feature>
<dbReference type="InterPro" id="IPR015927">
    <property type="entry name" value="Peptidase_S24_S26A/B/C"/>
</dbReference>
<dbReference type="PANTHER" id="PTHR40661:SF2">
    <property type="entry name" value="HTH-TYPE TRANSCRIPTIONAL REGULATOR PRTR"/>
    <property type="match status" value="1"/>
</dbReference>
<dbReference type="Gene3D" id="2.10.109.10">
    <property type="entry name" value="Umud Fragment, subunit A"/>
    <property type="match status" value="1"/>
</dbReference>
<dbReference type="InterPro" id="IPR036286">
    <property type="entry name" value="LexA/Signal_pep-like_sf"/>
</dbReference>
<evidence type="ECO:0000256" key="1">
    <source>
        <dbReference type="ARBA" id="ARBA00023015"/>
    </source>
</evidence>
<sequence length="208" mass="23345">MKFLDRLKERRKIAGLTQKEVADFIGISKMAVSRWEQGHSIPNGNYLAELAKLLGCTPEYLLNGDCAQKCSGVVMVDFYNLVSASAGNGYMNDDDYVIQIPISKSVIDKQSNQESVCCIRVSGNSMEPVLGNGSIIALNPHKKIINDGMMYVIRQADLLRVKILIETPNEIIIRSYNKEFDDEIYSKDSLDDFEVIGQVFWYSSCINV</sequence>
<dbReference type="EMBL" id="BJTZ01000044">
    <property type="protein sequence ID" value="GEK15871.1"/>
    <property type="molecule type" value="Genomic_DNA"/>
</dbReference>
<dbReference type="PROSITE" id="PS50943">
    <property type="entry name" value="HTH_CROC1"/>
    <property type="match status" value="1"/>
</dbReference>
<dbReference type="InterPro" id="IPR001387">
    <property type="entry name" value="Cro/C1-type_HTH"/>
</dbReference>
<dbReference type="InterPro" id="IPR010982">
    <property type="entry name" value="Lambda_DNA-bd_dom_sf"/>
</dbReference>
<dbReference type="Proteomes" id="UP000321787">
    <property type="component" value="Unassembled WGS sequence"/>
</dbReference>
<evidence type="ECO:0000313" key="6">
    <source>
        <dbReference type="Proteomes" id="UP000321787"/>
    </source>
</evidence>
<accession>A0A510UR04</accession>
<dbReference type="Pfam" id="PF00717">
    <property type="entry name" value="Peptidase_S24"/>
    <property type="match status" value="1"/>
</dbReference>
<dbReference type="SUPFAM" id="SSF51306">
    <property type="entry name" value="LexA/Signal peptidase"/>
    <property type="match status" value="1"/>
</dbReference>
<dbReference type="AlphaFoldDB" id="A0A510UR04"/>
<dbReference type="PANTHER" id="PTHR40661">
    <property type="match status" value="1"/>
</dbReference>
<dbReference type="CDD" id="cd06529">
    <property type="entry name" value="S24_LexA-like"/>
    <property type="match status" value="1"/>
</dbReference>
<dbReference type="Gene3D" id="1.10.260.40">
    <property type="entry name" value="lambda repressor-like DNA-binding domains"/>
    <property type="match status" value="1"/>
</dbReference>
<name>A0A510UR04_ALIFS</name>
<evidence type="ECO:0000256" key="3">
    <source>
        <dbReference type="ARBA" id="ARBA00023163"/>
    </source>
</evidence>
<gene>
    <name evidence="5" type="ORF">AFI02nite_39070</name>
</gene>
<dbReference type="RefSeq" id="WP_146866476.1">
    <property type="nucleotide sequence ID" value="NZ_BJTZ01000044.1"/>
</dbReference>
<dbReference type="CDD" id="cd00093">
    <property type="entry name" value="HTH_XRE"/>
    <property type="match status" value="1"/>
</dbReference>
<organism evidence="5 6">
    <name type="scientific">Aliivibrio fischeri</name>
    <name type="common">Vibrio fischeri</name>
    <dbReference type="NCBI Taxonomy" id="668"/>
    <lineage>
        <taxon>Bacteria</taxon>
        <taxon>Pseudomonadati</taxon>
        <taxon>Pseudomonadota</taxon>
        <taxon>Gammaproteobacteria</taxon>
        <taxon>Vibrionales</taxon>
        <taxon>Vibrionaceae</taxon>
        <taxon>Aliivibrio</taxon>
    </lineage>
</organism>
<evidence type="ECO:0000313" key="5">
    <source>
        <dbReference type="EMBL" id="GEK15871.1"/>
    </source>
</evidence>
<keyword evidence="3" id="KW-0804">Transcription</keyword>
<keyword evidence="1" id="KW-0805">Transcription regulation</keyword>
<evidence type="ECO:0000259" key="4">
    <source>
        <dbReference type="PROSITE" id="PS50943"/>
    </source>
</evidence>
<dbReference type="SMART" id="SM00530">
    <property type="entry name" value="HTH_XRE"/>
    <property type="match status" value="1"/>
</dbReference>
<dbReference type="InterPro" id="IPR039418">
    <property type="entry name" value="LexA-like"/>
</dbReference>
<dbReference type="GO" id="GO:0003677">
    <property type="term" value="F:DNA binding"/>
    <property type="evidence" value="ECO:0007669"/>
    <property type="project" value="UniProtKB-KW"/>
</dbReference>
<protein>
    <submittedName>
        <fullName evidence="5">DNA-binding protein RDGA</fullName>
    </submittedName>
</protein>
<reference evidence="5 6" key="1">
    <citation type="submission" date="2019-07" db="EMBL/GenBank/DDBJ databases">
        <title>Whole genome shotgun sequence of Aliivibrio fischeri NBRC 101058.</title>
        <authorList>
            <person name="Hosoyama A."/>
            <person name="Uohara A."/>
            <person name="Ohji S."/>
            <person name="Ichikawa N."/>
        </authorList>
    </citation>
    <scope>NUCLEOTIDE SEQUENCE [LARGE SCALE GENOMIC DNA]</scope>
    <source>
        <strain evidence="5 6">NBRC 101058</strain>
    </source>
</reference>
<keyword evidence="2 5" id="KW-0238">DNA-binding</keyword>
<dbReference type="Pfam" id="PF01381">
    <property type="entry name" value="HTH_3"/>
    <property type="match status" value="1"/>
</dbReference>
<proteinExistence type="predicted"/>
<evidence type="ECO:0000256" key="2">
    <source>
        <dbReference type="ARBA" id="ARBA00023125"/>
    </source>
</evidence>
<dbReference type="SUPFAM" id="SSF47413">
    <property type="entry name" value="lambda repressor-like DNA-binding domains"/>
    <property type="match status" value="1"/>
</dbReference>
<comment type="caution">
    <text evidence="5">The sequence shown here is derived from an EMBL/GenBank/DDBJ whole genome shotgun (WGS) entry which is preliminary data.</text>
</comment>